<evidence type="ECO:0000256" key="1">
    <source>
        <dbReference type="ARBA" id="ARBA00022999"/>
    </source>
</evidence>
<dbReference type="PANTHER" id="PTHR19969">
    <property type="entry name" value="SH2-SH3 ADAPTOR PROTEIN-RELATED"/>
    <property type="match status" value="1"/>
</dbReference>
<dbReference type="PRINTS" id="PR00401">
    <property type="entry name" value="SH2DOMAIN"/>
</dbReference>
<dbReference type="InterPro" id="IPR000980">
    <property type="entry name" value="SH2"/>
</dbReference>
<gene>
    <name evidence="4" type="ORF">SVUK_LOCUS886</name>
</gene>
<dbReference type="PANTHER" id="PTHR19969:SF5">
    <property type="entry name" value="CRK-LIKE PROTEIN"/>
    <property type="match status" value="1"/>
</dbReference>
<feature type="domain" description="SH2" evidence="3">
    <location>
        <begin position="54"/>
        <end position="146"/>
    </location>
</feature>
<dbReference type="GO" id="GO:0007167">
    <property type="term" value="P:enzyme-linked receptor protein signaling pathway"/>
    <property type="evidence" value="ECO:0007669"/>
    <property type="project" value="TreeGrafter"/>
</dbReference>
<dbReference type="GO" id="GO:0035591">
    <property type="term" value="F:signaling adaptor activity"/>
    <property type="evidence" value="ECO:0007669"/>
    <property type="project" value="TreeGrafter"/>
</dbReference>
<evidence type="ECO:0000259" key="3">
    <source>
        <dbReference type="PROSITE" id="PS50001"/>
    </source>
</evidence>
<dbReference type="InterPro" id="IPR051184">
    <property type="entry name" value="Tyrosine-phos_adapter"/>
</dbReference>
<reference evidence="4 5" key="1">
    <citation type="submission" date="2018-11" db="EMBL/GenBank/DDBJ databases">
        <authorList>
            <consortium name="Pathogen Informatics"/>
        </authorList>
    </citation>
    <scope>NUCLEOTIDE SEQUENCE [LARGE SCALE GENOMIC DNA]</scope>
</reference>
<keyword evidence="1 2" id="KW-0727">SH2 domain</keyword>
<dbReference type="EMBL" id="UYYB01001608">
    <property type="protein sequence ID" value="VDM65888.1"/>
    <property type="molecule type" value="Genomic_DNA"/>
</dbReference>
<dbReference type="PROSITE" id="PS50001">
    <property type="entry name" value="SH2"/>
    <property type="match status" value="1"/>
</dbReference>
<proteinExistence type="predicted"/>
<dbReference type="GO" id="GO:0030971">
    <property type="term" value="F:receptor tyrosine kinase binding"/>
    <property type="evidence" value="ECO:0007669"/>
    <property type="project" value="TreeGrafter"/>
</dbReference>
<dbReference type="InterPro" id="IPR036860">
    <property type="entry name" value="SH2_dom_sf"/>
</dbReference>
<sequence>MKLYHVEETQLARARSKLLLIYYGIKDILGMILTKEINCEEAGRVLRPIEDEPYYHGFLSRDEVEKIIKKEGEFLVRKTEVGGRHYFVISLKDEGIMKHFLIKRTSKKRLYWVNDYAFKTVSDLIQYHLRNREPLSTSGVFLEKPCPKEEWQLNPEQVRSWLVWRDFYY</sequence>
<dbReference type="SMART" id="SM00252">
    <property type="entry name" value="SH2"/>
    <property type="match status" value="1"/>
</dbReference>
<dbReference type="CDD" id="cd10361">
    <property type="entry name" value="SH2_Fps_family"/>
    <property type="match status" value="1"/>
</dbReference>
<dbReference type="Pfam" id="PF00017">
    <property type="entry name" value="SH2"/>
    <property type="match status" value="1"/>
</dbReference>
<dbReference type="Gene3D" id="3.30.505.10">
    <property type="entry name" value="SH2 domain"/>
    <property type="match status" value="1"/>
</dbReference>
<accession>A0A3P7KAL0</accession>
<evidence type="ECO:0000313" key="4">
    <source>
        <dbReference type="EMBL" id="VDM65888.1"/>
    </source>
</evidence>
<evidence type="ECO:0000256" key="2">
    <source>
        <dbReference type="PROSITE-ProRule" id="PRU00191"/>
    </source>
</evidence>
<organism evidence="4 5">
    <name type="scientific">Strongylus vulgaris</name>
    <name type="common">Blood worm</name>
    <dbReference type="NCBI Taxonomy" id="40348"/>
    <lineage>
        <taxon>Eukaryota</taxon>
        <taxon>Metazoa</taxon>
        <taxon>Ecdysozoa</taxon>
        <taxon>Nematoda</taxon>
        <taxon>Chromadorea</taxon>
        <taxon>Rhabditida</taxon>
        <taxon>Rhabditina</taxon>
        <taxon>Rhabditomorpha</taxon>
        <taxon>Strongyloidea</taxon>
        <taxon>Strongylidae</taxon>
        <taxon>Strongylus</taxon>
    </lineage>
</organism>
<dbReference type="AlphaFoldDB" id="A0A3P7KAL0"/>
<keyword evidence="5" id="KW-1185">Reference proteome</keyword>
<dbReference type="SUPFAM" id="SSF55550">
    <property type="entry name" value="SH2 domain"/>
    <property type="match status" value="1"/>
</dbReference>
<name>A0A3P7KAL0_STRVU</name>
<dbReference type="GO" id="GO:0005737">
    <property type="term" value="C:cytoplasm"/>
    <property type="evidence" value="ECO:0007669"/>
    <property type="project" value="TreeGrafter"/>
</dbReference>
<dbReference type="Proteomes" id="UP000270094">
    <property type="component" value="Unassembled WGS sequence"/>
</dbReference>
<dbReference type="InterPro" id="IPR035849">
    <property type="entry name" value="Fes/Fps/Fer_SH2"/>
</dbReference>
<dbReference type="GO" id="GO:0016477">
    <property type="term" value="P:cell migration"/>
    <property type="evidence" value="ECO:0007669"/>
    <property type="project" value="TreeGrafter"/>
</dbReference>
<protein>
    <recommendedName>
        <fullName evidence="3">SH2 domain-containing protein</fullName>
    </recommendedName>
</protein>
<evidence type="ECO:0000313" key="5">
    <source>
        <dbReference type="Proteomes" id="UP000270094"/>
    </source>
</evidence>
<dbReference type="OrthoDB" id="546826at2759"/>